<evidence type="ECO:0000259" key="1">
    <source>
        <dbReference type="Pfam" id="PF24764"/>
    </source>
</evidence>
<protein>
    <recommendedName>
        <fullName evidence="1">Integrase core domain-containing protein</fullName>
    </recommendedName>
</protein>
<dbReference type="VEuPathDB" id="FungiDB:FUN_025014"/>
<dbReference type="PANTHER" id="PTHR46791:SF5">
    <property type="entry name" value="CLR5 DOMAIN-CONTAINING PROTEIN-RELATED"/>
    <property type="match status" value="1"/>
</dbReference>
<dbReference type="PANTHER" id="PTHR46791">
    <property type="entry name" value="EXPRESSED PROTEIN"/>
    <property type="match status" value="1"/>
</dbReference>
<name>A0A2I1G6U5_9GLOM</name>
<organism evidence="2 3">
    <name type="scientific">Rhizophagus irregularis</name>
    <dbReference type="NCBI Taxonomy" id="588596"/>
    <lineage>
        <taxon>Eukaryota</taxon>
        <taxon>Fungi</taxon>
        <taxon>Fungi incertae sedis</taxon>
        <taxon>Mucoromycota</taxon>
        <taxon>Glomeromycotina</taxon>
        <taxon>Glomeromycetes</taxon>
        <taxon>Glomerales</taxon>
        <taxon>Glomeraceae</taxon>
        <taxon>Rhizophagus</taxon>
    </lineage>
</organism>
<dbReference type="Pfam" id="PF24764">
    <property type="entry name" value="rva_4"/>
    <property type="match status" value="1"/>
</dbReference>
<keyword evidence="3" id="KW-1185">Reference proteome</keyword>
<gene>
    <name evidence="2" type="ORF">RhiirA4_417379</name>
</gene>
<comment type="caution">
    <text evidence="2">The sequence shown here is derived from an EMBL/GenBank/DDBJ whole genome shotgun (WGS) entry which is preliminary data.</text>
</comment>
<accession>A0A2I1G6U5</accession>
<dbReference type="InterPro" id="IPR058913">
    <property type="entry name" value="Integrase_dom_put"/>
</dbReference>
<sequence length="430" mass="51673">MVFQRNNFKNIVEPYIYQNLNYKQILEKLQSYHNIKISRRQLITELQLLGLSKKQIKEAKLQKIEQIIKFHFYKGKKDKIILLYLQQMNINLSLNSLKKFRRQLHLSRRQNYPDEKLVQIILYETQNSNKYYGIRAMQHRLKVAYQIFASRQKVRQILHEIDPEAMKLRRQKKLKRRIMHVQGPNFVWSTDGYDKLRHWGFYIHGCIDAYSRYIIWLYVGTTNKRSQLILKYYLDAIKELKVVFLGIIPRVTRADLGVEYTLMAPVQMFFRENHNDVRAGSLSWRYGSSTKAAGEWNYFDYIDRECLIFVFMPLLIQELSEFRLEWNTHRIRYDAKSRCPSGCPDDNYFLPELNHTRNFGFSVNIEDYTYIYEKFCDDPSLGEYFTVQRKSELDGIVKNILYNIGDSKIDITNARQVYYILRTYLHKLSV</sequence>
<dbReference type="EMBL" id="LLXI01000190">
    <property type="protein sequence ID" value="PKY42310.1"/>
    <property type="molecule type" value="Genomic_DNA"/>
</dbReference>
<dbReference type="Proteomes" id="UP000234323">
    <property type="component" value="Unassembled WGS sequence"/>
</dbReference>
<evidence type="ECO:0000313" key="2">
    <source>
        <dbReference type="EMBL" id="PKY42310.1"/>
    </source>
</evidence>
<feature type="domain" description="Integrase core" evidence="1">
    <location>
        <begin position="178"/>
        <end position="267"/>
    </location>
</feature>
<dbReference type="VEuPathDB" id="FungiDB:RhiirFUN_024372"/>
<dbReference type="AlphaFoldDB" id="A0A2I1G6U5"/>
<evidence type="ECO:0000313" key="3">
    <source>
        <dbReference type="Proteomes" id="UP000234323"/>
    </source>
</evidence>
<dbReference type="VEuPathDB" id="FungiDB:RhiirA1_469353"/>
<reference evidence="2 3" key="1">
    <citation type="submission" date="2015-10" db="EMBL/GenBank/DDBJ databases">
        <title>Genome analyses suggest a sexual origin of heterokaryosis in a supposedly ancient asexual fungus.</title>
        <authorList>
            <person name="Ropars J."/>
            <person name="Sedzielewska K."/>
            <person name="Noel J."/>
            <person name="Charron P."/>
            <person name="Farinelli L."/>
            <person name="Marton T."/>
            <person name="Kruger M."/>
            <person name="Pelin A."/>
            <person name="Brachmann A."/>
            <person name="Corradi N."/>
        </authorList>
    </citation>
    <scope>NUCLEOTIDE SEQUENCE [LARGE SCALE GENOMIC DNA]</scope>
    <source>
        <strain evidence="2 3">A4</strain>
    </source>
</reference>
<proteinExistence type="predicted"/>